<evidence type="ECO:0000313" key="15">
    <source>
        <dbReference type="EMBL" id="SHE36233.1"/>
    </source>
</evidence>
<feature type="transmembrane region" description="Helical" evidence="14">
    <location>
        <begin position="6"/>
        <end position="22"/>
    </location>
</feature>
<dbReference type="Proteomes" id="UP000184245">
    <property type="component" value="Unassembled WGS sequence"/>
</dbReference>
<feature type="transmembrane region" description="Helical" evidence="14">
    <location>
        <begin position="69"/>
        <end position="90"/>
    </location>
</feature>
<keyword evidence="3 14" id="KW-0813">Transport</keyword>
<keyword evidence="7 14" id="KW-1133">Transmembrane helix</keyword>
<feature type="transmembrane region" description="Helical" evidence="14">
    <location>
        <begin position="326"/>
        <end position="347"/>
    </location>
</feature>
<accession>A0A1M4SVP1</accession>
<keyword evidence="16" id="KW-1185">Reference proteome</keyword>
<dbReference type="GO" id="GO:0005886">
    <property type="term" value="C:plasma membrane"/>
    <property type="evidence" value="ECO:0007669"/>
    <property type="project" value="UniProtKB-SubCell"/>
</dbReference>
<dbReference type="InterPro" id="IPR050277">
    <property type="entry name" value="Sodium:Solute_Symporter"/>
</dbReference>
<evidence type="ECO:0000256" key="9">
    <source>
        <dbReference type="ARBA" id="ARBA00023065"/>
    </source>
</evidence>
<protein>
    <recommendedName>
        <fullName evidence="14">Sodium/proline symporter</fullName>
    </recommendedName>
    <alternativeName>
        <fullName evidence="14">Proline permease</fullName>
    </alternativeName>
</protein>
<dbReference type="GO" id="GO:0005298">
    <property type="term" value="F:proline:sodium symporter activity"/>
    <property type="evidence" value="ECO:0007669"/>
    <property type="project" value="UniProtKB-UniRule"/>
</dbReference>
<evidence type="ECO:0000256" key="14">
    <source>
        <dbReference type="RuleBase" id="RU366012"/>
    </source>
</evidence>
<keyword evidence="6 14" id="KW-0769">Symport</keyword>
<gene>
    <name evidence="15" type="ORF">SAMN02745158_00286</name>
</gene>
<evidence type="ECO:0000256" key="12">
    <source>
        <dbReference type="ARBA" id="ARBA00033708"/>
    </source>
</evidence>
<organism evidence="15 16">
    <name type="scientific">Lactonifactor longoviformis DSM 17459</name>
    <dbReference type="NCBI Taxonomy" id="1122155"/>
    <lineage>
        <taxon>Bacteria</taxon>
        <taxon>Bacillati</taxon>
        <taxon>Bacillota</taxon>
        <taxon>Clostridia</taxon>
        <taxon>Eubacteriales</taxon>
        <taxon>Clostridiaceae</taxon>
        <taxon>Lactonifactor</taxon>
    </lineage>
</organism>
<evidence type="ECO:0000256" key="13">
    <source>
        <dbReference type="RuleBase" id="RU362091"/>
    </source>
</evidence>
<feature type="transmembrane region" description="Helical" evidence="14">
    <location>
        <begin position="158"/>
        <end position="180"/>
    </location>
</feature>
<keyword evidence="5 14" id="KW-0812">Transmembrane</keyword>
<comment type="subcellular location">
    <subcellularLocation>
        <location evidence="1 14">Cell membrane</location>
        <topology evidence="1 14">Multi-pass membrane protein</topology>
    </subcellularLocation>
</comment>
<sequence>MRTIILVCIYFAVILLIGFFAGRRTKDMSGYMVGGRNLGVWIVSLGIMAAVMSGWTWLGNPGSAYSGGYSSVITYTAFSPLGLVISYFIIAKPVRIISEKFNCYTLADILAARWNDNKTIRFLCGIIILIGSATYLVSQWVSMGTAVQEALGTGYRQSVIIGAVIITLYIIAGGMLASMWTNFIQMIIMFFVAGILVVAGFAAVGGFTSMNEQIAAIEPQMISPWHAGDGGLAMSFVLTYTVFMLAIAYGGQPAVNTKFMMIKDKKLLKWSPFISVIALIVGTFTVYVGIQGRILVEQGILAPPERQDTILLDVISHIIPGELTDLFLIAILAAVMSTAESYLFTSSTSIIQDLAIKSFDIKMEDHKVLMLTRVTMAVIAVITVIISLSPPPLIALIGTQAFGTFCAGFGPVLYLGLRWKRMSSRAAVAGMSVGLLGGGIFPIINKLLFDGALLSNWTIGGLAVVASYAVTIAVTLLTKAEKSKVFE</sequence>
<dbReference type="PROSITE" id="PS50283">
    <property type="entry name" value="NA_SOLUT_SYMP_3"/>
    <property type="match status" value="1"/>
</dbReference>
<evidence type="ECO:0000313" key="16">
    <source>
        <dbReference type="Proteomes" id="UP000184245"/>
    </source>
</evidence>
<name>A0A1M4SVP1_9CLOT</name>
<dbReference type="EMBL" id="FQVI01000001">
    <property type="protein sequence ID" value="SHE36233.1"/>
    <property type="molecule type" value="Genomic_DNA"/>
</dbReference>
<dbReference type="InterPro" id="IPR001734">
    <property type="entry name" value="Na/solute_symporter"/>
</dbReference>
<reference evidence="15 16" key="1">
    <citation type="submission" date="2016-11" db="EMBL/GenBank/DDBJ databases">
        <authorList>
            <person name="Jaros S."/>
            <person name="Januszkiewicz K."/>
            <person name="Wedrychowicz H."/>
        </authorList>
    </citation>
    <scope>NUCLEOTIDE SEQUENCE [LARGE SCALE GENOMIC DNA]</scope>
    <source>
        <strain evidence="15 16">DSM 17459</strain>
    </source>
</reference>
<dbReference type="GO" id="GO:0031402">
    <property type="term" value="F:sodium ion binding"/>
    <property type="evidence" value="ECO:0007669"/>
    <property type="project" value="UniProtKB-UniRule"/>
</dbReference>
<evidence type="ECO:0000256" key="3">
    <source>
        <dbReference type="ARBA" id="ARBA00022448"/>
    </source>
</evidence>
<dbReference type="InterPro" id="IPR011851">
    <property type="entry name" value="Na/Pro_symporter"/>
</dbReference>
<evidence type="ECO:0000256" key="2">
    <source>
        <dbReference type="ARBA" id="ARBA00006434"/>
    </source>
</evidence>
<feature type="transmembrane region" description="Helical" evidence="14">
    <location>
        <begin position="270"/>
        <end position="290"/>
    </location>
</feature>
<feature type="transmembrane region" description="Helical" evidence="14">
    <location>
        <begin position="120"/>
        <end position="138"/>
    </location>
</feature>
<evidence type="ECO:0000256" key="5">
    <source>
        <dbReference type="ARBA" id="ARBA00022692"/>
    </source>
</evidence>
<comment type="function">
    <text evidence="14">Catalyzes the sodium-dependent uptake of extracellular L-proline.</text>
</comment>
<dbReference type="PANTHER" id="PTHR48086:SF3">
    <property type="entry name" value="SODIUM_PROLINE SYMPORTER"/>
    <property type="match status" value="1"/>
</dbReference>
<keyword evidence="8 14" id="KW-0915">Sodium</keyword>
<feature type="transmembrane region" description="Helical" evidence="14">
    <location>
        <begin position="394"/>
        <end position="414"/>
    </location>
</feature>
<evidence type="ECO:0000256" key="8">
    <source>
        <dbReference type="ARBA" id="ARBA00023053"/>
    </source>
</evidence>
<comment type="similarity">
    <text evidence="2 13">Belongs to the sodium:solute symporter (SSF) (TC 2.A.21) family.</text>
</comment>
<keyword evidence="14" id="KW-0029">Amino-acid transport</keyword>
<dbReference type="PANTHER" id="PTHR48086">
    <property type="entry name" value="SODIUM/PROLINE SYMPORTER-RELATED"/>
    <property type="match status" value="1"/>
</dbReference>
<proteinExistence type="inferred from homology"/>
<feature type="transmembrane region" description="Helical" evidence="14">
    <location>
        <begin position="368"/>
        <end position="388"/>
    </location>
</feature>
<dbReference type="OrthoDB" id="9810181at2"/>
<feature type="transmembrane region" description="Helical" evidence="14">
    <location>
        <begin position="187"/>
        <end position="210"/>
    </location>
</feature>
<evidence type="ECO:0000256" key="7">
    <source>
        <dbReference type="ARBA" id="ARBA00022989"/>
    </source>
</evidence>
<dbReference type="GO" id="GO:0015824">
    <property type="term" value="P:proline transport"/>
    <property type="evidence" value="ECO:0007669"/>
    <property type="project" value="UniProtKB-UniRule"/>
</dbReference>
<dbReference type="InterPro" id="IPR038377">
    <property type="entry name" value="Na/Glc_symporter_sf"/>
</dbReference>
<feature type="transmembrane region" description="Helical" evidence="14">
    <location>
        <begin position="457"/>
        <end position="477"/>
    </location>
</feature>
<keyword evidence="4 14" id="KW-1003">Cell membrane</keyword>
<dbReference type="Gene3D" id="1.20.1730.10">
    <property type="entry name" value="Sodium/glucose cotransporter"/>
    <property type="match status" value="1"/>
</dbReference>
<keyword evidence="9 14" id="KW-0406">Ion transport</keyword>
<feature type="transmembrane region" description="Helical" evidence="14">
    <location>
        <begin position="230"/>
        <end position="249"/>
    </location>
</feature>
<evidence type="ECO:0000256" key="10">
    <source>
        <dbReference type="ARBA" id="ARBA00023136"/>
    </source>
</evidence>
<dbReference type="Pfam" id="PF00474">
    <property type="entry name" value="SSF"/>
    <property type="match status" value="1"/>
</dbReference>
<evidence type="ECO:0000256" key="4">
    <source>
        <dbReference type="ARBA" id="ARBA00022475"/>
    </source>
</evidence>
<comment type="catalytic activity">
    <reaction evidence="12">
        <text>L-proline(in) + Na(+)(in) = L-proline(out) + Na(+)(out)</text>
        <dbReference type="Rhea" id="RHEA:28967"/>
        <dbReference type="ChEBI" id="CHEBI:29101"/>
        <dbReference type="ChEBI" id="CHEBI:60039"/>
    </reaction>
</comment>
<keyword evidence="11 14" id="KW-0739">Sodium transport</keyword>
<dbReference type="AlphaFoldDB" id="A0A1M4SVP1"/>
<dbReference type="RefSeq" id="WP_072848452.1">
    <property type="nucleotide sequence ID" value="NZ_FQVI01000001.1"/>
</dbReference>
<evidence type="ECO:0000256" key="6">
    <source>
        <dbReference type="ARBA" id="ARBA00022847"/>
    </source>
</evidence>
<dbReference type="CDD" id="cd11475">
    <property type="entry name" value="SLC5sbd_PutP"/>
    <property type="match status" value="1"/>
</dbReference>
<feature type="transmembrane region" description="Helical" evidence="14">
    <location>
        <begin position="426"/>
        <end position="445"/>
    </location>
</feature>
<feature type="transmembrane region" description="Helical" evidence="14">
    <location>
        <begin position="38"/>
        <end position="57"/>
    </location>
</feature>
<evidence type="ECO:0000256" key="11">
    <source>
        <dbReference type="ARBA" id="ARBA00023201"/>
    </source>
</evidence>
<evidence type="ECO:0000256" key="1">
    <source>
        <dbReference type="ARBA" id="ARBA00004651"/>
    </source>
</evidence>
<keyword evidence="10 14" id="KW-0472">Membrane</keyword>
<dbReference type="STRING" id="1122155.SAMN02745158_00286"/>